<name>A0A1X2EQS8_9MYCO</name>
<dbReference type="Proteomes" id="UP000193090">
    <property type="component" value="Unassembled WGS sequence"/>
</dbReference>
<evidence type="ECO:0000313" key="4">
    <source>
        <dbReference type="EMBL" id="ORX08610.1"/>
    </source>
</evidence>
<evidence type="ECO:0000313" key="5">
    <source>
        <dbReference type="Proteomes" id="UP000193090"/>
    </source>
</evidence>
<reference evidence="4 5" key="1">
    <citation type="submission" date="2016-01" db="EMBL/GenBank/DDBJ databases">
        <title>The new phylogeny of the genus Mycobacterium.</title>
        <authorList>
            <person name="Tarcisio F."/>
            <person name="Conor M."/>
            <person name="Antonella G."/>
            <person name="Elisabetta G."/>
            <person name="Giulia F.S."/>
            <person name="Sara T."/>
            <person name="Anna F."/>
            <person name="Clotilde B."/>
            <person name="Roberto B."/>
            <person name="Veronica D.S."/>
            <person name="Fabio R."/>
            <person name="Monica P."/>
            <person name="Olivier J."/>
            <person name="Enrico T."/>
            <person name="Nicola S."/>
        </authorList>
    </citation>
    <scope>NUCLEOTIDE SEQUENCE [LARGE SCALE GENOMIC DNA]</scope>
    <source>
        <strain evidence="4 5">DSM 44153</strain>
    </source>
</reference>
<dbReference type="PANTHER" id="PTHR46766">
    <property type="entry name" value="GLUTAMINE-RICH PROTEIN 2"/>
    <property type="match status" value="1"/>
</dbReference>
<dbReference type="Gene3D" id="1.20.1260.20">
    <property type="entry name" value="PPE superfamily"/>
    <property type="match status" value="1"/>
</dbReference>
<dbReference type="PANTHER" id="PTHR46766:SF1">
    <property type="entry name" value="GLUTAMINE-RICH PROTEIN 2"/>
    <property type="match status" value="1"/>
</dbReference>
<proteinExistence type="inferred from homology"/>
<dbReference type="InterPro" id="IPR038332">
    <property type="entry name" value="PPE_sf"/>
</dbReference>
<dbReference type="EMBL" id="LQPZ01000003">
    <property type="protein sequence ID" value="ORX08610.1"/>
    <property type="molecule type" value="Genomic_DNA"/>
</dbReference>
<dbReference type="GO" id="GO:0052572">
    <property type="term" value="P:response to host immune response"/>
    <property type="evidence" value="ECO:0007669"/>
    <property type="project" value="TreeGrafter"/>
</dbReference>
<dbReference type="AlphaFoldDB" id="A0A1X2EQS8"/>
<dbReference type="InterPro" id="IPR000030">
    <property type="entry name" value="PPE_dom"/>
</dbReference>
<dbReference type="Pfam" id="PF00823">
    <property type="entry name" value="PPE"/>
    <property type="match status" value="1"/>
</dbReference>
<evidence type="ECO:0000259" key="3">
    <source>
        <dbReference type="Pfam" id="PF12484"/>
    </source>
</evidence>
<evidence type="ECO:0008006" key="6">
    <source>
        <dbReference type="Google" id="ProtNLM"/>
    </source>
</evidence>
<evidence type="ECO:0000256" key="1">
    <source>
        <dbReference type="ARBA" id="ARBA00010652"/>
    </source>
</evidence>
<accession>A0A1X2EQS8</accession>
<comment type="similarity">
    <text evidence="1">Belongs to the mycobacterial PPE family.</text>
</comment>
<evidence type="ECO:0000259" key="2">
    <source>
        <dbReference type="Pfam" id="PF00823"/>
    </source>
</evidence>
<protein>
    <recommendedName>
        <fullName evidence="6">PPE family protein</fullName>
    </recommendedName>
</protein>
<feature type="domain" description="PPE" evidence="2">
    <location>
        <begin position="4"/>
        <end position="161"/>
    </location>
</feature>
<comment type="caution">
    <text evidence="4">The sequence shown here is derived from an EMBL/GenBank/DDBJ whole genome shotgun (WGS) entry which is preliminary data.</text>
</comment>
<dbReference type="Pfam" id="PF12484">
    <property type="entry name" value="PPE-SVP"/>
    <property type="match status" value="1"/>
</dbReference>
<organism evidence="4 5">
    <name type="scientific">Mycolicibacillus trivialis</name>
    <dbReference type="NCBI Taxonomy" id="1798"/>
    <lineage>
        <taxon>Bacteria</taxon>
        <taxon>Bacillati</taxon>
        <taxon>Actinomycetota</taxon>
        <taxon>Actinomycetes</taxon>
        <taxon>Mycobacteriales</taxon>
        <taxon>Mycobacteriaceae</taxon>
        <taxon>Mycolicibacillus</taxon>
    </lineage>
</organism>
<dbReference type="FunFam" id="1.20.1260.20:FF:000001">
    <property type="entry name" value="PPE family protein PPE41"/>
    <property type="match status" value="1"/>
</dbReference>
<sequence>MFMDFGALPPEINSIRIYTGPGPAPLLAASTAWQSLATELSLAATGYQSQVSGLAAGWQGEAGRRMATAAAPHIQWLNVTSAQAAQAATQAAAQAAAYEAAFAATVPPPVIAANRSLQMSLIATNFLGQNTPAITATEALYMEMWAQCAAAMYGYAAATEQSSVLPAFEEPRQNTDPSGQLRQAAANAKAAGDTTANNAGVVGTKVAAETPPAVKNPLDYVTDMYGDYKPTDALNDTLEPIYRIAGFSNSFMSIAKGVSGSSKAVSSGTDALTAPAVVPGLLGGLGQAGALSSAPVSSPIAASLANATRLGGLSVPSTWSGAVPPVNAAASPLAAANLGSAVGNVGTGPSHMAGAMPLANAAGAGGRGIGDGVLRVGSRAFTMPRPPSAG</sequence>
<gene>
    <name evidence="4" type="ORF">AWC30_01460</name>
</gene>
<keyword evidence="5" id="KW-1185">Reference proteome</keyword>
<feature type="domain" description="PPE family C-terminal" evidence="3">
    <location>
        <begin position="301"/>
        <end position="386"/>
    </location>
</feature>
<dbReference type="InterPro" id="IPR022171">
    <property type="entry name" value="PPE_C"/>
</dbReference>
<dbReference type="SUPFAM" id="SSF140459">
    <property type="entry name" value="PE/PPE dimer-like"/>
    <property type="match status" value="1"/>
</dbReference>
<dbReference type="RefSeq" id="WP_234807879.1">
    <property type="nucleotide sequence ID" value="NZ_JACKSN010000192.1"/>
</dbReference>